<proteinExistence type="inferred from homology"/>
<feature type="domain" description="Glycoside hydrolase family 29 N-terminal" evidence="8">
    <location>
        <begin position="29"/>
        <end position="415"/>
    </location>
</feature>
<dbReference type="EC" id="3.2.1.51" evidence="3"/>
<reference evidence="10" key="1">
    <citation type="journal article" date="2019" name="Int. J. Syst. Evol. Microbiol.">
        <title>The Global Catalogue of Microorganisms (GCM) 10K type strain sequencing project: providing services to taxonomists for standard genome sequencing and annotation.</title>
        <authorList>
            <consortium name="The Broad Institute Genomics Platform"/>
            <consortium name="The Broad Institute Genome Sequencing Center for Infectious Disease"/>
            <person name="Wu L."/>
            <person name="Ma J."/>
        </authorList>
    </citation>
    <scope>NUCLEOTIDE SEQUENCE [LARGE SCALE GENOMIC DNA]</scope>
    <source>
        <strain evidence="10">KCTC 52473</strain>
    </source>
</reference>
<evidence type="ECO:0000313" key="9">
    <source>
        <dbReference type="EMBL" id="MFC3122415.1"/>
    </source>
</evidence>
<evidence type="ECO:0000313" key="10">
    <source>
        <dbReference type="Proteomes" id="UP001595478"/>
    </source>
</evidence>
<dbReference type="Gene3D" id="3.20.20.80">
    <property type="entry name" value="Glycosidases"/>
    <property type="match status" value="1"/>
</dbReference>
<feature type="chain" id="PRO_5046791182" description="alpha-L-fucosidase" evidence="7">
    <location>
        <begin position="29"/>
        <end position="545"/>
    </location>
</feature>
<dbReference type="InterPro" id="IPR016286">
    <property type="entry name" value="FUC_metazoa-typ"/>
</dbReference>
<comment type="similarity">
    <text evidence="2">Belongs to the glycosyl hydrolase 29 family.</text>
</comment>
<dbReference type="InterPro" id="IPR057739">
    <property type="entry name" value="Glyco_hydro_29_N"/>
</dbReference>
<dbReference type="RefSeq" id="WP_376920543.1">
    <property type="nucleotide sequence ID" value="NZ_JBHRSW010000021.1"/>
</dbReference>
<protein>
    <recommendedName>
        <fullName evidence="3">alpha-L-fucosidase</fullName>
        <ecNumber evidence="3">3.2.1.51</ecNumber>
    </recommendedName>
</protein>
<keyword evidence="10" id="KW-1185">Reference proteome</keyword>
<gene>
    <name evidence="9" type="ORF">ACFOHL_12360</name>
</gene>
<evidence type="ECO:0000256" key="5">
    <source>
        <dbReference type="ARBA" id="ARBA00022801"/>
    </source>
</evidence>
<dbReference type="PANTHER" id="PTHR10030">
    <property type="entry name" value="ALPHA-L-FUCOSIDASE"/>
    <property type="match status" value="1"/>
</dbReference>
<evidence type="ECO:0000256" key="6">
    <source>
        <dbReference type="ARBA" id="ARBA00023295"/>
    </source>
</evidence>
<dbReference type="Proteomes" id="UP001595478">
    <property type="component" value="Unassembled WGS sequence"/>
</dbReference>
<dbReference type="PANTHER" id="PTHR10030:SF37">
    <property type="entry name" value="ALPHA-L-FUCOSIDASE-RELATED"/>
    <property type="match status" value="1"/>
</dbReference>
<evidence type="ECO:0000256" key="4">
    <source>
        <dbReference type="ARBA" id="ARBA00022729"/>
    </source>
</evidence>
<evidence type="ECO:0000256" key="2">
    <source>
        <dbReference type="ARBA" id="ARBA00007951"/>
    </source>
</evidence>
<keyword evidence="4 7" id="KW-0732">Signal</keyword>
<dbReference type="InterPro" id="IPR000933">
    <property type="entry name" value="Glyco_hydro_29"/>
</dbReference>
<dbReference type="Gene3D" id="2.60.40.1180">
    <property type="entry name" value="Golgi alpha-mannosidase II"/>
    <property type="match status" value="1"/>
</dbReference>
<dbReference type="SUPFAM" id="SSF51445">
    <property type="entry name" value="(Trans)glycosidases"/>
    <property type="match status" value="1"/>
</dbReference>
<evidence type="ECO:0000259" key="8">
    <source>
        <dbReference type="Pfam" id="PF01120"/>
    </source>
</evidence>
<name>A0ABV7FQN7_9ALTE</name>
<dbReference type="PIRSF" id="PIRSF001092">
    <property type="entry name" value="Alpha-L-fucosidase"/>
    <property type="match status" value="1"/>
</dbReference>
<evidence type="ECO:0000256" key="7">
    <source>
        <dbReference type="SAM" id="SignalP"/>
    </source>
</evidence>
<evidence type="ECO:0000256" key="3">
    <source>
        <dbReference type="ARBA" id="ARBA00012662"/>
    </source>
</evidence>
<keyword evidence="6" id="KW-0326">Glycosidase</keyword>
<sequence length="545" mass="62667">MTILSLQTIKLSKALCALLSILLLNACASSHNTTKHYASEETSLSKHQAAPKWFRDAKLGIYFTWGPYTVAAKQNEWYPRWMHFDMQDEDWLGNTPGYHHDLLGWHTENFGHPSTTPYHELFHQFTAEHFDAEEWAQLFYETGARFAGPVAIHHDGYALWDSAITPWDVKDIGPKRDITGELAQALRKRGIKLVTTFHHARNLQRYAGLSPQEALEPAPWDDSIYHAYWNSHYPWIEGLATASDDPKLQLLYGNMDEQVWLEDVWLGMLKEVVDKYQPDLVWFDTWLDQIPEKYRYEFASYYFNKGIEWGKDVMMTHKHTDMPTSFSVEDFEQGRRDELTDLPWLTDDTMAIWTWSFTNNMPLKSKERIIHEFIDIVSKNGQLLLNISPRADGSIPQNQRDILRALGAWMKVNNEAIYETRPWIVYGEGPTQMKGDGHFTKPVAYGEKDVRFTTKGEMLYAIALGTPTQELVIKSLADDLKLYKGEIAAVEALVGDVVKSWSRDSTGLRITLKDAAPKQVAYAFKIIEKKTLAKMTGLDQSSMNK</sequence>
<dbReference type="Pfam" id="PF01120">
    <property type="entry name" value="Alpha_L_fucos"/>
    <property type="match status" value="1"/>
</dbReference>
<dbReference type="SMART" id="SM00812">
    <property type="entry name" value="Alpha_L_fucos"/>
    <property type="match status" value="1"/>
</dbReference>
<feature type="signal peptide" evidence="7">
    <location>
        <begin position="1"/>
        <end position="28"/>
    </location>
</feature>
<accession>A0ABV7FQN7</accession>
<evidence type="ECO:0000256" key="1">
    <source>
        <dbReference type="ARBA" id="ARBA00004071"/>
    </source>
</evidence>
<comment type="caution">
    <text evidence="9">The sequence shown here is derived from an EMBL/GenBank/DDBJ whole genome shotgun (WGS) entry which is preliminary data.</text>
</comment>
<dbReference type="InterPro" id="IPR017853">
    <property type="entry name" value="GH"/>
</dbReference>
<comment type="function">
    <text evidence="1">Alpha-L-fucosidase is responsible for hydrolyzing the alpha-1,6-linked fucose joined to the reducing-end N-acetylglucosamine of the carbohydrate moieties of glycoproteins.</text>
</comment>
<dbReference type="EMBL" id="JBHRSW010000021">
    <property type="protein sequence ID" value="MFC3122415.1"/>
    <property type="molecule type" value="Genomic_DNA"/>
</dbReference>
<organism evidence="9 10">
    <name type="scientific">Agaribacter flavus</name>
    <dbReference type="NCBI Taxonomy" id="1902781"/>
    <lineage>
        <taxon>Bacteria</taxon>
        <taxon>Pseudomonadati</taxon>
        <taxon>Pseudomonadota</taxon>
        <taxon>Gammaproteobacteria</taxon>
        <taxon>Alteromonadales</taxon>
        <taxon>Alteromonadaceae</taxon>
        <taxon>Agaribacter</taxon>
    </lineage>
</organism>
<keyword evidence="5" id="KW-0378">Hydrolase</keyword>
<dbReference type="InterPro" id="IPR013780">
    <property type="entry name" value="Glyco_hydro_b"/>
</dbReference>